<organism evidence="1 2">
    <name type="scientific">Shouchella lonarensis</name>
    <dbReference type="NCBI Taxonomy" id="1464122"/>
    <lineage>
        <taxon>Bacteria</taxon>
        <taxon>Bacillati</taxon>
        <taxon>Bacillota</taxon>
        <taxon>Bacilli</taxon>
        <taxon>Bacillales</taxon>
        <taxon>Bacillaceae</taxon>
        <taxon>Shouchella</taxon>
    </lineage>
</organism>
<dbReference type="AlphaFoldDB" id="A0A1G6HQB7"/>
<dbReference type="STRING" id="1464122.SAMN05421737_104124"/>
<evidence type="ECO:0000313" key="2">
    <source>
        <dbReference type="Proteomes" id="UP000242662"/>
    </source>
</evidence>
<dbReference type="RefSeq" id="WP_141769853.1">
    <property type="nucleotide sequence ID" value="NZ_FMYM01000004.1"/>
</dbReference>
<evidence type="ECO:0008006" key="3">
    <source>
        <dbReference type="Google" id="ProtNLM"/>
    </source>
</evidence>
<dbReference type="EMBL" id="FMYM01000004">
    <property type="protein sequence ID" value="SDB96432.1"/>
    <property type="molecule type" value="Genomic_DNA"/>
</dbReference>
<name>A0A1G6HQB7_9BACI</name>
<protein>
    <recommendedName>
        <fullName evidence="3">Phage head-tail adapter protein</fullName>
    </recommendedName>
</protein>
<dbReference type="OrthoDB" id="2969230at2"/>
<evidence type="ECO:0000313" key="1">
    <source>
        <dbReference type="EMBL" id="SDB96432.1"/>
    </source>
</evidence>
<dbReference type="Proteomes" id="UP000242662">
    <property type="component" value="Unassembled WGS sequence"/>
</dbReference>
<keyword evidence="2" id="KW-1185">Reference proteome</keyword>
<reference evidence="2" key="1">
    <citation type="submission" date="2016-09" db="EMBL/GenBank/DDBJ databases">
        <authorList>
            <person name="Varghese N."/>
            <person name="Submissions S."/>
        </authorList>
    </citation>
    <scope>NUCLEOTIDE SEQUENCE [LARGE SCALE GENOMIC DNA]</scope>
    <source>
        <strain evidence="2">25nlg</strain>
    </source>
</reference>
<proteinExistence type="predicted"/>
<gene>
    <name evidence="1" type="ORF">SAMN05421737_104124</name>
</gene>
<accession>A0A1G6HQB7</accession>
<sequence length="106" mass="12158">MHDMKSNARLNFVLETGGTYNPKTGKREAPTRQEKFVPCHLSTMGVERTKQLYGESSRVITIARLLRPYNTPYTSVEVNGEKYKVRRVSSYNKAVLFLERMADGKN</sequence>